<feature type="transmembrane region" description="Helical" evidence="6">
    <location>
        <begin position="6"/>
        <end position="27"/>
    </location>
</feature>
<dbReference type="PANTHER" id="PTHR30071:SF1">
    <property type="entry name" value="CYTOCHROME B_B6 PROTEIN-RELATED"/>
    <property type="match status" value="1"/>
</dbReference>
<proteinExistence type="predicted"/>
<gene>
    <name evidence="8" type="primary">ccsB</name>
    <name evidence="8" type="ORF">ENJ96_04955</name>
</gene>
<keyword evidence="4 6" id="KW-1133">Transmembrane helix</keyword>
<feature type="transmembrane region" description="Helical" evidence="6">
    <location>
        <begin position="93"/>
        <end position="110"/>
    </location>
</feature>
<keyword evidence="3" id="KW-0201">Cytochrome c-type biogenesis</keyword>
<evidence type="ECO:0000256" key="6">
    <source>
        <dbReference type="SAM" id="Phobius"/>
    </source>
</evidence>
<dbReference type="EMBL" id="DROK01000146">
    <property type="protein sequence ID" value="HHI97182.1"/>
    <property type="molecule type" value="Genomic_DNA"/>
</dbReference>
<name>A0A7V5NZL6_9BACT</name>
<feature type="transmembrane region" description="Helical" evidence="6">
    <location>
        <begin position="61"/>
        <end position="81"/>
    </location>
</feature>
<keyword evidence="5 6" id="KW-0472">Membrane</keyword>
<protein>
    <submittedName>
        <fullName evidence="8">C-type cytochrome biogenesis protein CcsB</fullName>
    </submittedName>
</protein>
<feature type="transmembrane region" description="Helical" evidence="6">
    <location>
        <begin position="130"/>
        <end position="153"/>
    </location>
</feature>
<evidence type="ECO:0000256" key="3">
    <source>
        <dbReference type="ARBA" id="ARBA00022748"/>
    </source>
</evidence>
<keyword evidence="2 6" id="KW-0812">Transmembrane</keyword>
<dbReference type="Proteomes" id="UP000886101">
    <property type="component" value="Unassembled WGS sequence"/>
</dbReference>
<evidence type="ECO:0000256" key="5">
    <source>
        <dbReference type="ARBA" id="ARBA00023136"/>
    </source>
</evidence>
<reference evidence="8" key="1">
    <citation type="journal article" date="2020" name="mSystems">
        <title>Genome- and Community-Level Interaction Insights into Carbon Utilization and Element Cycling Functions of Hydrothermarchaeota in Hydrothermal Sediment.</title>
        <authorList>
            <person name="Zhou Z."/>
            <person name="Liu Y."/>
            <person name="Xu W."/>
            <person name="Pan J."/>
            <person name="Luo Z.H."/>
            <person name="Li M."/>
        </authorList>
    </citation>
    <scope>NUCLEOTIDE SEQUENCE [LARGE SCALE GENOMIC DNA]</scope>
    <source>
        <strain evidence="8">HyVt-533</strain>
    </source>
</reference>
<sequence>MNLFFFKLALIVYAIATVGYFVYLYTLKKEAAKGAYYTLLLGFAFHSLSIILRWVEAGHPPLTNLFEATSFLSWGLVLGYLIIDRRFKQAKTLGAFVLPVATILLVYSSFCPKEILPLPPVLKSFWLPIHAAISLVSYGFFILAAASGVMYLIQERQIKKKKLGGWFKRLPSLEVLDRINELSLKIGFPLLTVGIITGAVWAEEAWGSYWSWDPKETWSLIMWLIYAALLHERLAVGWRGRKAAWLSLVGFMAWLISFFIVNLYVPGAHTYVEWHG</sequence>
<organism evidence="8">
    <name type="scientific">Thermodesulfatator atlanticus</name>
    <dbReference type="NCBI Taxonomy" id="501497"/>
    <lineage>
        <taxon>Bacteria</taxon>
        <taxon>Pseudomonadati</taxon>
        <taxon>Thermodesulfobacteriota</taxon>
        <taxon>Thermodesulfobacteria</taxon>
        <taxon>Thermodesulfobacteriales</taxon>
        <taxon>Thermodesulfatatoraceae</taxon>
        <taxon>Thermodesulfatator</taxon>
    </lineage>
</organism>
<accession>A0A7V5NZL6</accession>
<feature type="domain" description="Cytochrome c assembly protein" evidence="7">
    <location>
        <begin position="63"/>
        <end position="269"/>
    </location>
</feature>
<evidence type="ECO:0000256" key="2">
    <source>
        <dbReference type="ARBA" id="ARBA00022692"/>
    </source>
</evidence>
<evidence type="ECO:0000313" key="8">
    <source>
        <dbReference type="EMBL" id="HHI97182.1"/>
    </source>
</evidence>
<comment type="subcellular location">
    <subcellularLocation>
        <location evidence="1">Membrane</location>
        <topology evidence="1">Multi-pass membrane protein</topology>
    </subcellularLocation>
</comment>
<feature type="transmembrane region" description="Helical" evidence="6">
    <location>
        <begin position="243"/>
        <end position="265"/>
    </location>
</feature>
<feature type="transmembrane region" description="Helical" evidence="6">
    <location>
        <begin position="34"/>
        <end position="55"/>
    </location>
</feature>
<comment type="caution">
    <text evidence="8">The sequence shown here is derived from an EMBL/GenBank/DDBJ whole genome shotgun (WGS) entry which is preliminary data.</text>
</comment>
<evidence type="ECO:0000256" key="4">
    <source>
        <dbReference type="ARBA" id="ARBA00022989"/>
    </source>
</evidence>
<evidence type="ECO:0000259" key="7">
    <source>
        <dbReference type="Pfam" id="PF01578"/>
    </source>
</evidence>
<dbReference type="AlphaFoldDB" id="A0A7V5NZL6"/>
<dbReference type="InterPro" id="IPR002541">
    <property type="entry name" value="Cyt_c_assembly"/>
</dbReference>
<dbReference type="GO" id="GO:0005886">
    <property type="term" value="C:plasma membrane"/>
    <property type="evidence" value="ECO:0007669"/>
    <property type="project" value="TreeGrafter"/>
</dbReference>
<dbReference type="InterPro" id="IPR017562">
    <property type="entry name" value="Cyt_c_biogenesis_CcsA"/>
</dbReference>
<dbReference type="PANTHER" id="PTHR30071">
    <property type="entry name" value="HEME EXPORTER PROTEIN C"/>
    <property type="match status" value="1"/>
</dbReference>
<dbReference type="NCBIfam" id="TIGR03144">
    <property type="entry name" value="cytochr_II_ccsB"/>
    <property type="match status" value="1"/>
</dbReference>
<feature type="transmembrane region" description="Helical" evidence="6">
    <location>
        <begin position="182"/>
        <end position="202"/>
    </location>
</feature>
<dbReference type="GO" id="GO:0020037">
    <property type="term" value="F:heme binding"/>
    <property type="evidence" value="ECO:0007669"/>
    <property type="project" value="InterPro"/>
</dbReference>
<dbReference type="GO" id="GO:0017004">
    <property type="term" value="P:cytochrome complex assembly"/>
    <property type="evidence" value="ECO:0007669"/>
    <property type="project" value="UniProtKB-KW"/>
</dbReference>
<dbReference type="InterPro" id="IPR045062">
    <property type="entry name" value="Cyt_c_biogenesis_CcsA/CcmC"/>
</dbReference>
<evidence type="ECO:0000256" key="1">
    <source>
        <dbReference type="ARBA" id="ARBA00004141"/>
    </source>
</evidence>
<feature type="transmembrane region" description="Helical" evidence="6">
    <location>
        <begin position="217"/>
        <end position="236"/>
    </location>
</feature>
<dbReference type="Pfam" id="PF01578">
    <property type="entry name" value="Cytochrom_C_asm"/>
    <property type="match status" value="1"/>
</dbReference>